<evidence type="ECO:0000313" key="4">
    <source>
        <dbReference type="Proteomes" id="UP000499080"/>
    </source>
</evidence>
<sequence>MDLNNHPISLLRLLLVMHREAYCFPDNPPKLHELEELNCVVSSNSASVRSSQSEFIKLQPFCFQRKLLAVPYRAFVTREEFLNHIELPGIPSDKLRLKFGVPKLSIRNLDIPRLRNGTRFQITPLGPKAVLAADMTGIARGESAKFHAFR</sequence>
<feature type="domain" description="DNA helicase Pif1-like 2B" evidence="2">
    <location>
        <begin position="80"/>
        <end position="125"/>
    </location>
</feature>
<comment type="caution">
    <text evidence="3">The sequence shown here is derived from an EMBL/GenBank/DDBJ whole genome shotgun (WGS) entry which is preliminary data.</text>
</comment>
<protein>
    <recommendedName>
        <fullName evidence="2">DNA helicase Pif1-like 2B domain-containing protein</fullName>
    </recommendedName>
</protein>
<proteinExistence type="predicted"/>
<dbReference type="OrthoDB" id="272985at2759"/>
<dbReference type="AlphaFoldDB" id="A0A4Y2LIN6"/>
<keyword evidence="4" id="KW-1185">Reference proteome</keyword>
<evidence type="ECO:0000259" key="2">
    <source>
        <dbReference type="Pfam" id="PF21530"/>
    </source>
</evidence>
<gene>
    <name evidence="3" type="ORF">AVEN_39546_1</name>
</gene>
<accession>A0A4Y2LIN6</accession>
<dbReference type="Proteomes" id="UP000499080">
    <property type="component" value="Unassembled WGS sequence"/>
</dbReference>
<evidence type="ECO:0000256" key="1">
    <source>
        <dbReference type="SAM" id="SignalP"/>
    </source>
</evidence>
<reference evidence="3 4" key="1">
    <citation type="journal article" date="2019" name="Sci. Rep.">
        <title>Orb-weaving spider Araneus ventricosus genome elucidates the spidroin gene catalogue.</title>
        <authorList>
            <person name="Kono N."/>
            <person name="Nakamura H."/>
            <person name="Ohtoshi R."/>
            <person name="Moran D.A.P."/>
            <person name="Shinohara A."/>
            <person name="Yoshida Y."/>
            <person name="Fujiwara M."/>
            <person name="Mori M."/>
            <person name="Tomita M."/>
            <person name="Arakawa K."/>
        </authorList>
    </citation>
    <scope>NUCLEOTIDE SEQUENCE [LARGE SCALE GENOMIC DNA]</scope>
</reference>
<feature type="signal peptide" evidence="1">
    <location>
        <begin position="1"/>
        <end position="23"/>
    </location>
</feature>
<keyword evidence="1" id="KW-0732">Signal</keyword>
<dbReference type="InterPro" id="IPR049163">
    <property type="entry name" value="Pif1-like_2B_dom"/>
</dbReference>
<feature type="chain" id="PRO_5021271318" description="DNA helicase Pif1-like 2B domain-containing protein" evidence="1">
    <location>
        <begin position="24"/>
        <end position="150"/>
    </location>
</feature>
<organism evidence="3 4">
    <name type="scientific">Araneus ventricosus</name>
    <name type="common">Orbweaver spider</name>
    <name type="synonym">Epeira ventricosa</name>
    <dbReference type="NCBI Taxonomy" id="182803"/>
    <lineage>
        <taxon>Eukaryota</taxon>
        <taxon>Metazoa</taxon>
        <taxon>Ecdysozoa</taxon>
        <taxon>Arthropoda</taxon>
        <taxon>Chelicerata</taxon>
        <taxon>Arachnida</taxon>
        <taxon>Araneae</taxon>
        <taxon>Araneomorphae</taxon>
        <taxon>Entelegynae</taxon>
        <taxon>Araneoidea</taxon>
        <taxon>Araneidae</taxon>
        <taxon>Araneus</taxon>
    </lineage>
</organism>
<name>A0A4Y2LIN6_ARAVE</name>
<dbReference type="Pfam" id="PF21530">
    <property type="entry name" value="Pif1_2B_dom"/>
    <property type="match status" value="1"/>
</dbReference>
<evidence type="ECO:0000313" key="3">
    <source>
        <dbReference type="EMBL" id="GBN14635.1"/>
    </source>
</evidence>
<dbReference type="EMBL" id="BGPR01005928">
    <property type="protein sequence ID" value="GBN14635.1"/>
    <property type="molecule type" value="Genomic_DNA"/>
</dbReference>